<dbReference type="KEGG" id="rca:Rcas_2146"/>
<dbReference type="STRING" id="383372.Rcas_2146"/>
<dbReference type="HOGENOM" id="CLU_1529928_0_0_0"/>
<proteinExistence type="predicted"/>
<keyword evidence="1" id="KW-0472">Membrane</keyword>
<sequence length="175" mass="19345">MAVTSRGIHTGRRIWGRNRQAQRTAHAALYGAALVLGALAVYVLIGALIGRINLLIDDMRYGYPRTMHMQAFVGHEEGSSQPTHLIALNLDRQVVVLELPGGDPSRIRSITGPYLFGANEHLTPVIIGVSDVDGDTLPDLLLDVRRERIVYLNRDGVFRLPTPEEQARLMTSMLP</sequence>
<dbReference type="OrthoDB" id="152579at2"/>
<dbReference type="RefSeq" id="WP_012120655.1">
    <property type="nucleotide sequence ID" value="NC_009767.1"/>
</dbReference>
<feature type="transmembrane region" description="Helical" evidence="1">
    <location>
        <begin position="27"/>
        <end position="50"/>
    </location>
</feature>
<gene>
    <name evidence="2" type="ordered locus">Rcas_2146</name>
</gene>
<evidence type="ECO:0000313" key="2">
    <source>
        <dbReference type="EMBL" id="ABU58231.1"/>
    </source>
</evidence>
<dbReference type="Proteomes" id="UP000000263">
    <property type="component" value="Chromosome"/>
</dbReference>
<evidence type="ECO:0008006" key="4">
    <source>
        <dbReference type="Google" id="ProtNLM"/>
    </source>
</evidence>
<evidence type="ECO:0000256" key="1">
    <source>
        <dbReference type="SAM" id="Phobius"/>
    </source>
</evidence>
<accession>A7NL58</accession>
<protein>
    <recommendedName>
        <fullName evidence="4">VCBS repeat-containing protein</fullName>
    </recommendedName>
</protein>
<evidence type="ECO:0000313" key="3">
    <source>
        <dbReference type="Proteomes" id="UP000000263"/>
    </source>
</evidence>
<dbReference type="EMBL" id="CP000804">
    <property type="protein sequence ID" value="ABU58231.1"/>
    <property type="molecule type" value="Genomic_DNA"/>
</dbReference>
<name>A7NL58_ROSCS</name>
<dbReference type="eggNOG" id="ENOG5032XNM">
    <property type="taxonomic scope" value="Bacteria"/>
</dbReference>
<dbReference type="AlphaFoldDB" id="A7NL58"/>
<organism evidence="2 3">
    <name type="scientific">Roseiflexus castenholzii (strain DSM 13941 / HLO8)</name>
    <dbReference type="NCBI Taxonomy" id="383372"/>
    <lineage>
        <taxon>Bacteria</taxon>
        <taxon>Bacillati</taxon>
        <taxon>Chloroflexota</taxon>
        <taxon>Chloroflexia</taxon>
        <taxon>Chloroflexales</taxon>
        <taxon>Roseiflexineae</taxon>
        <taxon>Roseiflexaceae</taxon>
        <taxon>Roseiflexus</taxon>
    </lineage>
</organism>
<keyword evidence="1" id="KW-0812">Transmembrane</keyword>
<reference evidence="2 3" key="1">
    <citation type="submission" date="2007-08" db="EMBL/GenBank/DDBJ databases">
        <title>Complete sequence of Roseiflexus castenholzii DSM 13941.</title>
        <authorList>
            <consortium name="US DOE Joint Genome Institute"/>
            <person name="Copeland A."/>
            <person name="Lucas S."/>
            <person name="Lapidus A."/>
            <person name="Barry K."/>
            <person name="Glavina del Rio T."/>
            <person name="Dalin E."/>
            <person name="Tice H."/>
            <person name="Pitluck S."/>
            <person name="Thompson L.S."/>
            <person name="Brettin T."/>
            <person name="Bruce D."/>
            <person name="Detter J.C."/>
            <person name="Han C."/>
            <person name="Tapia R."/>
            <person name="Schmutz J."/>
            <person name="Larimer F."/>
            <person name="Land M."/>
            <person name="Hauser L."/>
            <person name="Kyrpides N."/>
            <person name="Mikhailova N."/>
            <person name="Bryant D.A."/>
            <person name="Hanada S."/>
            <person name="Tsukatani Y."/>
            <person name="Richardson P."/>
        </authorList>
    </citation>
    <scope>NUCLEOTIDE SEQUENCE [LARGE SCALE GENOMIC DNA]</scope>
    <source>
        <strain evidence="3">DSM 13941 / HLO8</strain>
    </source>
</reference>
<keyword evidence="1" id="KW-1133">Transmembrane helix</keyword>
<keyword evidence="3" id="KW-1185">Reference proteome</keyword>